<sequence length="276" mass="31682">MYIDTQNAGHRWAEEHQDALAQAVLRSAGQRIMKAEIAGRIVWIKRYDVEAVPLPKRLHSRLSRFVPYAFMRSPRIRDGEGQRERELRKMQAFVEAGLHVPDMVWTQPHVVVLGDATPTQQARLDELKHQDRRLHDRVLIECATALAKAHAKGLCHGRPHPRDFFAIQTNDAMQSGFLDFEEEPEAVMSLATAQARDLWLMFFQISSQAQLPDTSAQAFAAYRAVAPDDVIRELGKIVDFFRFTIRPLRFLKRFYLGGDGKRLLKAMEFFDKALKS</sequence>
<keyword evidence="1" id="KW-0418">Kinase</keyword>
<reference evidence="1 2" key="1">
    <citation type="journal article" date="2019" name="Int. J. Syst. Evol. Microbiol.">
        <title>The Global Catalogue of Microorganisms (GCM) 10K type strain sequencing project: providing services to taxonomists for standard genome sequencing and annotation.</title>
        <authorList>
            <consortium name="The Broad Institute Genomics Platform"/>
            <consortium name="The Broad Institute Genome Sequencing Center for Infectious Disease"/>
            <person name="Wu L."/>
            <person name="Ma J."/>
        </authorList>
    </citation>
    <scope>NUCLEOTIDE SEQUENCE [LARGE SCALE GENOMIC DNA]</scope>
    <source>
        <strain evidence="1 2">JCM 15115</strain>
    </source>
</reference>
<keyword evidence="1" id="KW-0808">Transferase</keyword>
<dbReference type="InterPro" id="IPR011009">
    <property type="entry name" value="Kinase-like_dom_sf"/>
</dbReference>
<organism evidence="1 2">
    <name type="scientific">Paenochrobactrum glaciei</name>
    <dbReference type="NCBI Taxonomy" id="486407"/>
    <lineage>
        <taxon>Bacteria</taxon>
        <taxon>Pseudomonadati</taxon>
        <taxon>Pseudomonadota</taxon>
        <taxon>Alphaproteobacteria</taxon>
        <taxon>Hyphomicrobiales</taxon>
        <taxon>Brucellaceae</taxon>
        <taxon>Paenochrobactrum</taxon>
    </lineage>
</organism>
<dbReference type="RefSeq" id="WP_343801996.1">
    <property type="nucleotide sequence ID" value="NZ_BAAADE010000001.1"/>
</dbReference>
<comment type="caution">
    <text evidence="1">The sequence shown here is derived from an EMBL/GenBank/DDBJ whole genome shotgun (WGS) entry which is preliminary data.</text>
</comment>
<dbReference type="GO" id="GO:0016301">
    <property type="term" value="F:kinase activity"/>
    <property type="evidence" value="ECO:0007669"/>
    <property type="project" value="UniProtKB-KW"/>
</dbReference>
<evidence type="ECO:0000313" key="1">
    <source>
        <dbReference type="EMBL" id="GAA0596279.1"/>
    </source>
</evidence>
<keyword evidence="2" id="KW-1185">Reference proteome</keyword>
<name>A0ABN1FRH9_9HYPH</name>
<dbReference type="EMBL" id="BAAADE010000001">
    <property type="protein sequence ID" value="GAA0596279.1"/>
    <property type="molecule type" value="Genomic_DNA"/>
</dbReference>
<dbReference type="SUPFAM" id="SSF56112">
    <property type="entry name" value="Protein kinase-like (PK-like)"/>
    <property type="match status" value="1"/>
</dbReference>
<evidence type="ECO:0000313" key="2">
    <source>
        <dbReference type="Proteomes" id="UP001424441"/>
    </source>
</evidence>
<accession>A0ABN1FRH9</accession>
<proteinExistence type="predicted"/>
<protein>
    <submittedName>
        <fullName evidence="1">Lipopolysaccharide kinase InaA family protein</fullName>
    </submittedName>
</protein>
<dbReference type="Proteomes" id="UP001424441">
    <property type="component" value="Unassembled WGS sequence"/>
</dbReference>
<gene>
    <name evidence="1" type="ORF">GCM10008943_09280</name>
</gene>